<organism evidence="2 3">
    <name type="scientific">Armatimonas rosea</name>
    <dbReference type="NCBI Taxonomy" id="685828"/>
    <lineage>
        <taxon>Bacteria</taxon>
        <taxon>Bacillati</taxon>
        <taxon>Armatimonadota</taxon>
        <taxon>Armatimonadia</taxon>
        <taxon>Armatimonadales</taxon>
        <taxon>Armatimonadaceae</taxon>
        <taxon>Armatimonas</taxon>
    </lineage>
</organism>
<feature type="transmembrane region" description="Helical" evidence="1">
    <location>
        <begin position="73"/>
        <end position="92"/>
    </location>
</feature>
<accession>A0A7W9SVS0</accession>
<sequence length="96" mass="10645">MKKAIPAVLRLMLLFCIGVVCTWIAWFPVGMGTGGAPGLMRPLYWQALGTNFAPLIILSVANWFLAENRKANLVALLAFPVLYNFLIAYSVWGFQP</sequence>
<dbReference type="EMBL" id="JACHGW010000007">
    <property type="protein sequence ID" value="MBB6053601.1"/>
    <property type="molecule type" value="Genomic_DNA"/>
</dbReference>
<evidence type="ECO:0000313" key="3">
    <source>
        <dbReference type="Proteomes" id="UP000520814"/>
    </source>
</evidence>
<feature type="transmembrane region" description="Helical" evidence="1">
    <location>
        <begin position="43"/>
        <end position="66"/>
    </location>
</feature>
<dbReference type="AlphaFoldDB" id="A0A7W9SVS0"/>
<reference evidence="2 3" key="1">
    <citation type="submission" date="2020-08" db="EMBL/GenBank/DDBJ databases">
        <title>Genomic Encyclopedia of Type Strains, Phase IV (KMG-IV): sequencing the most valuable type-strain genomes for metagenomic binning, comparative biology and taxonomic classification.</title>
        <authorList>
            <person name="Goeker M."/>
        </authorList>
    </citation>
    <scope>NUCLEOTIDE SEQUENCE [LARGE SCALE GENOMIC DNA]</scope>
    <source>
        <strain evidence="2 3">DSM 23562</strain>
    </source>
</reference>
<evidence type="ECO:0000256" key="1">
    <source>
        <dbReference type="SAM" id="Phobius"/>
    </source>
</evidence>
<name>A0A7W9SVS0_ARMRO</name>
<keyword evidence="1" id="KW-0472">Membrane</keyword>
<comment type="caution">
    <text evidence="2">The sequence shown here is derived from an EMBL/GenBank/DDBJ whole genome shotgun (WGS) entry which is preliminary data.</text>
</comment>
<keyword evidence="3" id="KW-1185">Reference proteome</keyword>
<keyword evidence="1" id="KW-0812">Transmembrane</keyword>
<gene>
    <name evidence="2" type="ORF">HNQ39_005436</name>
</gene>
<protein>
    <submittedName>
        <fullName evidence="2">Uncharacterized protein</fullName>
    </submittedName>
</protein>
<feature type="transmembrane region" description="Helical" evidence="1">
    <location>
        <begin position="7"/>
        <end position="31"/>
    </location>
</feature>
<proteinExistence type="predicted"/>
<evidence type="ECO:0000313" key="2">
    <source>
        <dbReference type="EMBL" id="MBB6053601.1"/>
    </source>
</evidence>
<dbReference type="RefSeq" id="WP_184203690.1">
    <property type="nucleotide sequence ID" value="NZ_JACHGW010000007.1"/>
</dbReference>
<keyword evidence="1" id="KW-1133">Transmembrane helix</keyword>
<dbReference type="Proteomes" id="UP000520814">
    <property type="component" value="Unassembled WGS sequence"/>
</dbReference>